<protein>
    <recommendedName>
        <fullName evidence="4">chitinase</fullName>
        <ecNumber evidence="4">3.2.1.14</ecNumber>
    </recommendedName>
</protein>
<sequence>MHLPLPAWLVVALGASGFLASPASAIRLGASPTYENSGVCPKRCSDSGPNVNKWPVYPDMKQLKRCSESMFYSFSLNDPVDNGVDGAHRISACTSSNANNTKDAHDASVAIEMVSARAANDSSNSDVNFKIGWWQEQPGGVGADHQSLIRQLRSYFDGGHAYSEDQPFTMFARSGKATLGVYVGRALKSQEISTVALKALEERISSLGASTPELAMQLCEPDYSGAHVFGLMLSTNGTFGAAQEAIKGWSHAQCLALPHSTDIKHKVHFTMPLPSVVLAGLLGNTTGNSTSNTTSPALLKRRAAARGLDLNPRAECRTIKVEDNDICDTLAAKCGISRKDFDKYNVGDDKFCNGLKPKQRVCCSAGTMPNFAPPPNADGSCFKYKVVAGDDCDKLSAEYTLSRDLLNEYNKKTWGWNPCKEGNFLFEKAVICLSKGRPPFPDNLDGADCGPQKPGTKDPKDDSDISKMNPCPLNACCNIWGQCGISKDFCVDTNTGAPGTAEPDTYGCISNCGMDIVKGDGGGAIRIGYFEGYSMNRECLYQDASQIDRSAYTHIHFGFGTLTQSFEVETGDVLSTYQFEQFKKIGGPKRILSFGGWDFSALPATYMIFRNAVADANRLKVATNIANFIKKHNLDGVDIDWEYPGAPDIPGIPAGDKDDGARYLKFLVTLKNLLPGKTVSIAAPASYWYLKQFPIKEISAVVDYIVYMTYDLHGQWDAGNKHSQEGCDTGNCLRSQVNLTETKLSLAMITKAGVPGRKVVVGVTSYGRTYKMASAGCWGPKCQYLGDRLNSPAKAGVCTGTGGYIADAEIGEIVGNKKRASRVVTSFVDASSNSDILVYDNDEWVSYMSPATKKTRAALYTGWGMGGTTDWATDLQKYHDVPAPAKDWATFKQKALTGQNPKDDDSRSGNWTSIDCSNDMVVHEKNYDVGELWKGLDGDAAWKDVKRVWTKLDRPRFESGEDRTLTFLNSVHGTLKIEGGYDGCTSILGGQCESDGCSKGMDGPLSGPAAQLIWNSLVLIHDMHKSYDTALTGQAGSFATKVDDMENTFAPVPPPPDNKSLFILLDLLTMGTLTAAGPFFNNFILKLPAFSKPGGTLGPNSKDTTMTLIGQSVGLAKDAKSAPKPAEWTQKKLDKFSAFMGQIIEGWQDINIKTLEKVLSGSDASLNVLDKLLANGNFYPKGLTPKSDLDLIKTIRKSFFAYAIPILWFKAGYYPFIIDSGAPCPGSVNPITKYMDEKVQQATGVCHNGRIYFLAMVDGDAHECTEADCWDNKFSMPTGLGALDGSDFGGVTKDDIVKGAINTWIANSMKNGAEPGSVDVDDKAAMDALFSQDLTTPGFVSLPVCSPGIAWKSWAESDGGVGSPGKGSTPNWPCDAPKGTSKCGEYEYDEGNDTNDDSPLVRDCEQIIRNIQGDTETDWDQDVVGKPWRHIKADGCSFSFRASKINGNSKFYVGGQNVIDLIEQSVKDKAKNRRISASGHMTCGGSAVKQWTEWKIEKA</sequence>
<keyword evidence="12" id="KW-0624">Polysaccharide degradation</keyword>
<dbReference type="InterPro" id="IPR053214">
    <property type="entry name" value="LysM12-like"/>
</dbReference>
<dbReference type="PROSITE" id="PS51910">
    <property type="entry name" value="GH18_2"/>
    <property type="match status" value="1"/>
</dbReference>
<feature type="signal peptide" evidence="15">
    <location>
        <begin position="1"/>
        <end position="25"/>
    </location>
</feature>
<dbReference type="EC" id="3.2.1.14" evidence="4"/>
<evidence type="ECO:0000256" key="12">
    <source>
        <dbReference type="ARBA" id="ARBA00023326"/>
    </source>
</evidence>
<evidence type="ECO:0000256" key="5">
    <source>
        <dbReference type="ARBA" id="ARBA00022525"/>
    </source>
</evidence>
<evidence type="ECO:0000256" key="2">
    <source>
        <dbReference type="ARBA" id="ARBA00004613"/>
    </source>
</evidence>
<dbReference type="Pfam" id="PF14856">
    <property type="entry name" value="Hce2"/>
    <property type="match status" value="1"/>
</dbReference>
<accession>A0AAN6Y164</accession>
<name>A0AAN6Y164_9PEZI</name>
<keyword evidence="8" id="KW-0146">Chitin degradation</keyword>
<comment type="catalytic activity">
    <reaction evidence="1">
        <text>Random endo-hydrolysis of N-acetyl-beta-D-glucosaminide (1-&gt;4)-beta-linkages in chitin and chitodextrins.</text>
        <dbReference type="EC" id="3.2.1.14"/>
    </reaction>
</comment>
<dbReference type="GO" id="GO:0006032">
    <property type="term" value="P:chitin catabolic process"/>
    <property type="evidence" value="ECO:0007669"/>
    <property type="project" value="UniProtKB-KW"/>
</dbReference>
<dbReference type="CDD" id="cd02878">
    <property type="entry name" value="GH18_zymocin_alpha"/>
    <property type="match status" value="1"/>
</dbReference>
<dbReference type="Gene3D" id="3.10.350.10">
    <property type="entry name" value="LysM domain"/>
    <property type="match status" value="1"/>
</dbReference>
<dbReference type="Pfam" id="PF00704">
    <property type="entry name" value="Glyco_hydro_18"/>
    <property type="match status" value="1"/>
</dbReference>
<dbReference type="CDD" id="cd00035">
    <property type="entry name" value="ChtBD1"/>
    <property type="match status" value="1"/>
</dbReference>
<keyword evidence="15" id="KW-0732">Signal</keyword>
<dbReference type="Proteomes" id="UP001301769">
    <property type="component" value="Unassembled WGS sequence"/>
</dbReference>
<proteinExistence type="inferred from homology"/>
<evidence type="ECO:0000256" key="1">
    <source>
        <dbReference type="ARBA" id="ARBA00000822"/>
    </source>
</evidence>
<evidence type="ECO:0000256" key="15">
    <source>
        <dbReference type="SAM" id="SignalP"/>
    </source>
</evidence>
<evidence type="ECO:0000256" key="13">
    <source>
        <dbReference type="RuleBase" id="RU000489"/>
    </source>
</evidence>
<feature type="region of interest" description="Disordered" evidence="14">
    <location>
        <begin position="443"/>
        <end position="464"/>
    </location>
</feature>
<dbReference type="SMART" id="SM00636">
    <property type="entry name" value="Glyco_18"/>
    <property type="match status" value="1"/>
</dbReference>
<keyword evidence="6" id="KW-0147">Chitin-binding</keyword>
<comment type="subcellular location">
    <subcellularLocation>
        <location evidence="2">Secreted</location>
    </subcellularLocation>
</comment>
<evidence type="ECO:0000259" key="16">
    <source>
        <dbReference type="PROSITE" id="PS51782"/>
    </source>
</evidence>
<keyword evidence="9" id="KW-0843">Virulence</keyword>
<dbReference type="InterPro" id="IPR029226">
    <property type="entry name" value="Ecp2-like"/>
</dbReference>
<comment type="caution">
    <text evidence="18">The sequence shown here is derived from an EMBL/GenBank/DDBJ whole genome shotgun (WGS) entry which is preliminary data.</text>
</comment>
<dbReference type="InterPro" id="IPR036861">
    <property type="entry name" value="Endochitinase-like_sf"/>
</dbReference>
<keyword evidence="19" id="KW-1185">Reference proteome</keyword>
<keyword evidence="5" id="KW-0964">Secreted</keyword>
<dbReference type="InterPro" id="IPR001223">
    <property type="entry name" value="Glyco_hydro18_cat"/>
</dbReference>
<dbReference type="InterPro" id="IPR018392">
    <property type="entry name" value="LysM"/>
</dbReference>
<dbReference type="SUPFAM" id="SSF54556">
    <property type="entry name" value="Chitinase insertion domain"/>
    <property type="match status" value="1"/>
</dbReference>
<dbReference type="EMBL" id="MU858168">
    <property type="protein sequence ID" value="KAK4210694.1"/>
    <property type="molecule type" value="Genomic_DNA"/>
</dbReference>
<dbReference type="SUPFAM" id="SSF51445">
    <property type="entry name" value="(Trans)glycosidases"/>
    <property type="match status" value="1"/>
</dbReference>
<feature type="compositionally biased region" description="Basic and acidic residues" evidence="14">
    <location>
        <begin position="455"/>
        <end position="464"/>
    </location>
</feature>
<dbReference type="SUPFAM" id="SSF57016">
    <property type="entry name" value="Plant lectins/antimicrobial peptides"/>
    <property type="match status" value="1"/>
</dbReference>
<evidence type="ECO:0000256" key="14">
    <source>
        <dbReference type="SAM" id="MobiDB-lite"/>
    </source>
</evidence>
<evidence type="ECO:0000256" key="3">
    <source>
        <dbReference type="ARBA" id="ARBA00008682"/>
    </source>
</evidence>
<keyword evidence="7 13" id="KW-0378">Hydrolase</keyword>
<feature type="chain" id="PRO_5042831965" description="chitinase" evidence="15">
    <location>
        <begin position="26"/>
        <end position="1499"/>
    </location>
</feature>
<dbReference type="GO" id="GO:0008843">
    <property type="term" value="F:endochitinase activity"/>
    <property type="evidence" value="ECO:0007669"/>
    <property type="project" value="UniProtKB-EC"/>
</dbReference>
<reference evidence="18" key="2">
    <citation type="submission" date="2023-05" db="EMBL/GenBank/DDBJ databases">
        <authorList>
            <consortium name="Lawrence Berkeley National Laboratory"/>
            <person name="Steindorff A."/>
            <person name="Hensen N."/>
            <person name="Bonometti L."/>
            <person name="Westerberg I."/>
            <person name="Brannstrom I.O."/>
            <person name="Guillou S."/>
            <person name="Cros-Aarteil S."/>
            <person name="Calhoun S."/>
            <person name="Haridas S."/>
            <person name="Kuo A."/>
            <person name="Mondo S."/>
            <person name="Pangilinan J."/>
            <person name="Riley R."/>
            <person name="Labutti K."/>
            <person name="Andreopoulos B."/>
            <person name="Lipzen A."/>
            <person name="Chen C."/>
            <person name="Yanf M."/>
            <person name="Daum C."/>
            <person name="Ng V."/>
            <person name="Clum A."/>
            <person name="Ohm R."/>
            <person name="Martin F."/>
            <person name="Silar P."/>
            <person name="Natvig D."/>
            <person name="Lalanne C."/>
            <person name="Gautier V."/>
            <person name="Ament-Velasquez S.L."/>
            <person name="Kruys A."/>
            <person name="Hutchinson M.I."/>
            <person name="Powell A.J."/>
            <person name="Barry K."/>
            <person name="Miller A.N."/>
            <person name="Grigoriev I.V."/>
            <person name="Debuchy R."/>
            <person name="Gladieux P."/>
            <person name="Thoren M.H."/>
            <person name="Johannesson H."/>
        </authorList>
    </citation>
    <scope>NUCLEOTIDE SEQUENCE</scope>
    <source>
        <strain evidence="18">PSN293</strain>
    </source>
</reference>
<dbReference type="InterPro" id="IPR029070">
    <property type="entry name" value="Chitinase_insertion_sf"/>
</dbReference>
<evidence type="ECO:0000313" key="19">
    <source>
        <dbReference type="Proteomes" id="UP001301769"/>
    </source>
</evidence>
<dbReference type="GO" id="GO:0008061">
    <property type="term" value="F:chitin binding"/>
    <property type="evidence" value="ECO:0007669"/>
    <property type="project" value="UniProtKB-KW"/>
</dbReference>
<dbReference type="InterPro" id="IPR017853">
    <property type="entry name" value="GH"/>
</dbReference>
<evidence type="ECO:0000256" key="10">
    <source>
        <dbReference type="ARBA" id="ARBA00023277"/>
    </source>
</evidence>
<dbReference type="InterPro" id="IPR036779">
    <property type="entry name" value="LysM_dom_sf"/>
</dbReference>
<dbReference type="PANTHER" id="PTHR47700:SF1">
    <property type="entry name" value="CHITINASE"/>
    <property type="match status" value="1"/>
</dbReference>
<dbReference type="Gene3D" id="3.10.50.10">
    <property type="match status" value="1"/>
</dbReference>
<feature type="domain" description="GH18" evidence="17">
    <location>
        <begin position="524"/>
        <end position="891"/>
    </location>
</feature>
<comment type="similarity">
    <text evidence="3">Belongs to the glycosyl hydrolase 18 family. Chitinase class V subfamily.</text>
</comment>
<evidence type="ECO:0000256" key="4">
    <source>
        <dbReference type="ARBA" id="ARBA00012729"/>
    </source>
</evidence>
<dbReference type="InterPro" id="IPR001579">
    <property type="entry name" value="Glyco_hydro_18_chit_AS"/>
</dbReference>
<evidence type="ECO:0000256" key="8">
    <source>
        <dbReference type="ARBA" id="ARBA00023024"/>
    </source>
</evidence>
<keyword evidence="11 13" id="KW-0326">Glycosidase</keyword>
<dbReference type="PANTHER" id="PTHR47700">
    <property type="entry name" value="V CHITINASE, PUTATIVE (AFU_ORTHOLOGUE AFUA_6G13720)-RELATED"/>
    <property type="match status" value="1"/>
</dbReference>
<evidence type="ECO:0000256" key="11">
    <source>
        <dbReference type="ARBA" id="ARBA00023295"/>
    </source>
</evidence>
<feature type="domain" description="LysM" evidence="16">
    <location>
        <begin position="317"/>
        <end position="363"/>
    </location>
</feature>
<evidence type="ECO:0000256" key="6">
    <source>
        <dbReference type="ARBA" id="ARBA00022669"/>
    </source>
</evidence>
<dbReference type="PROSITE" id="PS01095">
    <property type="entry name" value="GH18_1"/>
    <property type="match status" value="1"/>
</dbReference>
<gene>
    <name evidence="18" type="ORF">QBC37DRAFT_28873</name>
</gene>
<keyword evidence="10" id="KW-0119">Carbohydrate metabolism</keyword>
<evidence type="ECO:0000313" key="18">
    <source>
        <dbReference type="EMBL" id="KAK4210694.1"/>
    </source>
</evidence>
<dbReference type="InterPro" id="IPR011583">
    <property type="entry name" value="Chitinase_II/V-like_cat"/>
</dbReference>
<dbReference type="GO" id="GO:0000272">
    <property type="term" value="P:polysaccharide catabolic process"/>
    <property type="evidence" value="ECO:0007669"/>
    <property type="project" value="UniProtKB-KW"/>
</dbReference>
<dbReference type="Gene3D" id="3.20.20.80">
    <property type="entry name" value="Glycosidases"/>
    <property type="match status" value="1"/>
</dbReference>
<evidence type="ECO:0000256" key="9">
    <source>
        <dbReference type="ARBA" id="ARBA00023026"/>
    </source>
</evidence>
<reference evidence="18" key="1">
    <citation type="journal article" date="2023" name="Mol. Phylogenet. Evol.">
        <title>Genome-scale phylogeny and comparative genomics of the fungal order Sordariales.</title>
        <authorList>
            <person name="Hensen N."/>
            <person name="Bonometti L."/>
            <person name="Westerberg I."/>
            <person name="Brannstrom I.O."/>
            <person name="Guillou S."/>
            <person name="Cros-Aarteil S."/>
            <person name="Calhoun S."/>
            <person name="Haridas S."/>
            <person name="Kuo A."/>
            <person name="Mondo S."/>
            <person name="Pangilinan J."/>
            <person name="Riley R."/>
            <person name="LaButti K."/>
            <person name="Andreopoulos B."/>
            <person name="Lipzen A."/>
            <person name="Chen C."/>
            <person name="Yan M."/>
            <person name="Daum C."/>
            <person name="Ng V."/>
            <person name="Clum A."/>
            <person name="Steindorff A."/>
            <person name="Ohm R.A."/>
            <person name="Martin F."/>
            <person name="Silar P."/>
            <person name="Natvig D.O."/>
            <person name="Lalanne C."/>
            <person name="Gautier V."/>
            <person name="Ament-Velasquez S.L."/>
            <person name="Kruys A."/>
            <person name="Hutchinson M.I."/>
            <person name="Powell A.J."/>
            <person name="Barry K."/>
            <person name="Miller A.N."/>
            <person name="Grigoriev I.V."/>
            <person name="Debuchy R."/>
            <person name="Gladieux P."/>
            <person name="Hiltunen Thoren M."/>
            <person name="Johannesson H."/>
        </authorList>
    </citation>
    <scope>NUCLEOTIDE SEQUENCE</scope>
    <source>
        <strain evidence="18">PSN293</strain>
    </source>
</reference>
<dbReference type="GO" id="GO:0005576">
    <property type="term" value="C:extracellular region"/>
    <property type="evidence" value="ECO:0007669"/>
    <property type="project" value="UniProtKB-SubCell"/>
</dbReference>
<evidence type="ECO:0000256" key="7">
    <source>
        <dbReference type="ARBA" id="ARBA00022801"/>
    </source>
</evidence>
<organism evidence="18 19">
    <name type="scientific">Rhypophila decipiens</name>
    <dbReference type="NCBI Taxonomy" id="261697"/>
    <lineage>
        <taxon>Eukaryota</taxon>
        <taxon>Fungi</taxon>
        <taxon>Dikarya</taxon>
        <taxon>Ascomycota</taxon>
        <taxon>Pezizomycotina</taxon>
        <taxon>Sordariomycetes</taxon>
        <taxon>Sordariomycetidae</taxon>
        <taxon>Sordariales</taxon>
        <taxon>Naviculisporaceae</taxon>
        <taxon>Rhypophila</taxon>
    </lineage>
</organism>
<dbReference type="PROSITE" id="PS51782">
    <property type="entry name" value="LYSM"/>
    <property type="match status" value="1"/>
</dbReference>
<evidence type="ECO:0000259" key="17">
    <source>
        <dbReference type="PROSITE" id="PS51910"/>
    </source>
</evidence>